<keyword evidence="1" id="KW-0238">DNA-binding</keyword>
<dbReference type="SUPFAM" id="SSF53041">
    <property type="entry name" value="Resolvase-like"/>
    <property type="match status" value="1"/>
</dbReference>
<evidence type="ECO:0000256" key="1">
    <source>
        <dbReference type="ARBA" id="ARBA00023125"/>
    </source>
</evidence>
<dbReference type="InterPro" id="IPR050639">
    <property type="entry name" value="SSR_resolvase"/>
</dbReference>
<reference evidence="4 5" key="1">
    <citation type="submission" date="2016-10" db="EMBL/GenBank/DDBJ databases">
        <authorList>
            <person name="de Groot N.N."/>
        </authorList>
    </citation>
    <scope>NUCLEOTIDE SEQUENCE [LARGE SCALE GENOMIC DNA]</scope>
    <source>
        <strain evidence="4 5">CGMCC 1.6493</strain>
    </source>
</reference>
<accession>A0A1I7CIU3</accession>
<dbReference type="PROSITE" id="PS51736">
    <property type="entry name" value="RECOMBINASES_3"/>
    <property type="match status" value="1"/>
</dbReference>
<proteinExistence type="predicted"/>
<dbReference type="GO" id="GO:0003677">
    <property type="term" value="F:DNA binding"/>
    <property type="evidence" value="ECO:0007669"/>
    <property type="project" value="UniProtKB-KW"/>
</dbReference>
<dbReference type="PANTHER" id="PTHR30461:SF2">
    <property type="entry name" value="SERINE RECOMBINASE PINE-RELATED"/>
    <property type="match status" value="1"/>
</dbReference>
<dbReference type="AlphaFoldDB" id="A0A1I7CIU3"/>
<organism evidence="4 5">
    <name type="scientific">Halomonas saccharevitans</name>
    <dbReference type="NCBI Taxonomy" id="416872"/>
    <lineage>
        <taxon>Bacteria</taxon>
        <taxon>Pseudomonadati</taxon>
        <taxon>Pseudomonadota</taxon>
        <taxon>Gammaproteobacteria</taxon>
        <taxon>Oceanospirillales</taxon>
        <taxon>Halomonadaceae</taxon>
        <taxon>Halomonas</taxon>
    </lineage>
</organism>
<dbReference type="CDD" id="cd00338">
    <property type="entry name" value="Ser_Recombinase"/>
    <property type="match status" value="1"/>
</dbReference>
<dbReference type="SMART" id="SM00857">
    <property type="entry name" value="Resolvase"/>
    <property type="match status" value="1"/>
</dbReference>
<dbReference type="EMBL" id="FPAQ01000046">
    <property type="protein sequence ID" value="SFT99346.1"/>
    <property type="molecule type" value="Genomic_DNA"/>
</dbReference>
<dbReference type="InterPro" id="IPR036162">
    <property type="entry name" value="Resolvase-like_N_sf"/>
</dbReference>
<dbReference type="OrthoDB" id="2290206at2"/>
<evidence type="ECO:0000259" key="3">
    <source>
        <dbReference type="PROSITE" id="PS51736"/>
    </source>
</evidence>
<dbReference type="Pfam" id="PF00239">
    <property type="entry name" value="Resolvase"/>
    <property type="match status" value="1"/>
</dbReference>
<evidence type="ECO:0000256" key="2">
    <source>
        <dbReference type="ARBA" id="ARBA00023172"/>
    </source>
</evidence>
<protein>
    <submittedName>
        <fullName evidence="4">Site-specific DNA recombinase</fullName>
    </submittedName>
</protein>
<dbReference type="RefSeq" id="WP_089851886.1">
    <property type="nucleotide sequence ID" value="NZ_FPAQ01000046.1"/>
</dbReference>
<keyword evidence="2" id="KW-0233">DNA recombination</keyword>
<sequence>MSERRYVVYYRVSTQKQSRSGLGLEAQQQAVTDYLTQYGGQVIAEFQEVESGKRADRPRFHEAADYAELANATLLVAKLDRLSRDLHFITGLQKRGIRFTLCDLPDVDQLTIHILAAMAQHEARMISQRTKHALQAAKARGARLGNPELDAIRHHDLATANHQRSQAQAQWKQRIQRVIQYLEEQEGLRSGVAIAEALNRRGLTTYQGRPFTSATISRLRSR</sequence>
<feature type="domain" description="Resolvase/invertase-type recombinase catalytic" evidence="3">
    <location>
        <begin position="5"/>
        <end position="141"/>
    </location>
</feature>
<dbReference type="GO" id="GO:0000150">
    <property type="term" value="F:DNA strand exchange activity"/>
    <property type="evidence" value="ECO:0007669"/>
    <property type="project" value="InterPro"/>
</dbReference>
<dbReference type="PANTHER" id="PTHR30461">
    <property type="entry name" value="DNA-INVERTASE FROM LAMBDOID PROPHAGE"/>
    <property type="match status" value="1"/>
</dbReference>
<name>A0A1I7CIU3_9GAMM</name>
<evidence type="ECO:0000313" key="5">
    <source>
        <dbReference type="Proteomes" id="UP000199594"/>
    </source>
</evidence>
<evidence type="ECO:0000313" key="4">
    <source>
        <dbReference type="EMBL" id="SFT99346.1"/>
    </source>
</evidence>
<dbReference type="InterPro" id="IPR006119">
    <property type="entry name" value="Resolv_N"/>
</dbReference>
<dbReference type="Gene3D" id="3.40.50.1390">
    <property type="entry name" value="Resolvase, N-terminal catalytic domain"/>
    <property type="match status" value="1"/>
</dbReference>
<gene>
    <name evidence="4" type="ORF">SAMN04487956_14617</name>
</gene>
<dbReference type="Proteomes" id="UP000199594">
    <property type="component" value="Unassembled WGS sequence"/>
</dbReference>